<keyword evidence="3" id="KW-0670">Pyruvate</keyword>
<sequence>MKKITEVRWHARAGQGAKTAALLLAEAALSEGKYIQGFPEYGPEREGAPMKAFTRISDTPIFIHSGVTNPDAVVVLDTTLLGVVDVTEGLPEEGVILVNTGANPADMRKRLNMNKGKVYTVDATAISLGILGRNLPNMPMIGALIKAVPILSLDTLLKGVEKKFGKKFNSKIVEGNISAIRKAYEEVKSE</sequence>
<dbReference type="Pfam" id="PF01558">
    <property type="entry name" value="POR"/>
    <property type="match status" value="1"/>
</dbReference>
<dbReference type="SUPFAM" id="SSF53323">
    <property type="entry name" value="Pyruvate-ferredoxin oxidoreductase, PFOR, domain III"/>
    <property type="match status" value="1"/>
</dbReference>
<proteinExistence type="predicted"/>
<dbReference type="PANTHER" id="PTHR43366">
    <property type="entry name" value="PYRUVATE SYNTHASE SUBUNIT PORC"/>
    <property type="match status" value="1"/>
</dbReference>
<comment type="caution">
    <text evidence="3">The sequence shown here is derived from an EMBL/GenBank/DDBJ whole genome shotgun (WGS) entry which is preliminary data.</text>
</comment>
<organism evidence="3 4">
    <name type="scientific">Aerophobetes bacterium</name>
    <dbReference type="NCBI Taxonomy" id="2030807"/>
    <lineage>
        <taxon>Bacteria</taxon>
        <taxon>Candidatus Aerophobota</taxon>
    </lineage>
</organism>
<dbReference type="PANTHER" id="PTHR43366:SF1">
    <property type="entry name" value="PYRUVATE SYNTHASE SUBUNIT PORC"/>
    <property type="match status" value="1"/>
</dbReference>
<dbReference type="InterPro" id="IPR002869">
    <property type="entry name" value="Pyrv_flavodox_OxRed_cen"/>
</dbReference>
<dbReference type="InterPro" id="IPR019752">
    <property type="entry name" value="Pyrv/ketoisovalerate_OxRed_cat"/>
</dbReference>
<accession>A0A662DHI7</accession>
<evidence type="ECO:0000256" key="1">
    <source>
        <dbReference type="ARBA" id="ARBA00023002"/>
    </source>
</evidence>
<name>A0A662DHI7_UNCAE</name>
<evidence type="ECO:0000313" key="4">
    <source>
        <dbReference type="Proteomes" id="UP000280417"/>
    </source>
</evidence>
<keyword evidence="1" id="KW-0560">Oxidoreductase</keyword>
<dbReference type="EMBL" id="QMQA01000066">
    <property type="protein sequence ID" value="RLE13987.1"/>
    <property type="molecule type" value="Genomic_DNA"/>
</dbReference>
<protein>
    <submittedName>
        <fullName evidence="3">Pyruvate synthase</fullName>
    </submittedName>
</protein>
<dbReference type="Proteomes" id="UP000280417">
    <property type="component" value="Unassembled WGS sequence"/>
</dbReference>
<dbReference type="Gene3D" id="3.40.920.10">
    <property type="entry name" value="Pyruvate-ferredoxin oxidoreductase, PFOR, domain III"/>
    <property type="match status" value="1"/>
</dbReference>
<dbReference type="GO" id="GO:0016625">
    <property type="term" value="F:oxidoreductase activity, acting on the aldehyde or oxo group of donors, iron-sulfur protein as acceptor"/>
    <property type="evidence" value="ECO:0007669"/>
    <property type="project" value="InterPro"/>
</dbReference>
<dbReference type="InterPro" id="IPR051626">
    <property type="entry name" value="Oxidoreductase_gamma_subunit"/>
</dbReference>
<evidence type="ECO:0000313" key="3">
    <source>
        <dbReference type="EMBL" id="RLE13987.1"/>
    </source>
</evidence>
<dbReference type="NCBIfam" id="TIGR02175">
    <property type="entry name" value="PorC_KorC"/>
    <property type="match status" value="1"/>
</dbReference>
<gene>
    <name evidence="3" type="ORF">DRJ04_03250</name>
</gene>
<reference evidence="3 4" key="1">
    <citation type="submission" date="2018-06" db="EMBL/GenBank/DDBJ databases">
        <title>Extensive metabolic versatility and redundancy in microbially diverse, dynamic hydrothermal sediments.</title>
        <authorList>
            <person name="Dombrowski N."/>
            <person name="Teske A."/>
            <person name="Baker B.J."/>
        </authorList>
    </citation>
    <scope>NUCLEOTIDE SEQUENCE [LARGE SCALE GENOMIC DNA]</scope>
    <source>
        <strain evidence="3">B3_G15</strain>
    </source>
</reference>
<dbReference type="AlphaFoldDB" id="A0A662DHI7"/>
<feature type="domain" description="Pyruvate/ketoisovalerate oxidoreductase catalytic" evidence="2">
    <location>
        <begin position="13"/>
        <end position="185"/>
    </location>
</feature>
<dbReference type="InterPro" id="IPR011894">
    <property type="entry name" value="PorC_KorC"/>
</dbReference>
<evidence type="ECO:0000259" key="2">
    <source>
        <dbReference type="Pfam" id="PF01558"/>
    </source>
</evidence>